<dbReference type="STRING" id="441959.B8MCN8"/>
<comment type="cofactor">
    <cofactor evidence="1">
        <name>L-ascorbate</name>
        <dbReference type="ChEBI" id="CHEBI:38290"/>
    </cofactor>
</comment>
<reference evidence="9" key="1">
    <citation type="journal article" date="2015" name="Genome Announc.">
        <title>Genome sequence of the AIDS-associated pathogen Penicillium marneffei (ATCC18224) and its near taxonomic relative Talaromyces stipitatus (ATCC10500).</title>
        <authorList>
            <person name="Nierman W.C."/>
            <person name="Fedorova-Abrams N.D."/>
            <person name="Andrianopoulos A."/>
        </authorList>
    </citation>
    <scope>NUCLEOTIDE SEQUENCE [LARGE SCALE GENOMIC DNA]</scope>
    <source>
        <strain evidence="9">ATCC 10500 / CBS 375.48 / QM 6759 / NRRL 1006</strain>
    </source>
</reference>
<keyword evidence="5" id="KW-0408">Iron</keyword>
<dbReference type="InterPro" id="IPR044862">
    <property type="entry name" value="Pro_4_hyd_alph_FE2OG_OXY"/>
</dbReference>
<evidence type="ECO:0000256" key="6">
    <source>
        <dbReference type="SAM" id="MobiDB-lite"/>
    </source>
</evidence>
<evidence type="ECO:0000313" key="9">
    <source>
        <dbReference type="Proteomes" id="UP000001745"/>
    </source>
</evidence>
<gene>
    <name evidence="8" type="ORF">TSTA_126480</name>
</gene>
<dbReference type="PANTHER" id="PTHR10869:SF242">
    <property type="entry name" value="PROLYL 4-HYDROXYLASE ALPHA SUBUNIT DOMAIN-CONTAINING PROTEIN"/>
    <property type="match status" value="1"/>
</dbReference>
<keyword evidence="9" id="KW-1185">Reference proteome</keyword>
<name>B8MCN8_TALSN</name>
<organism evidence="8 9">
    <name type="scientific">Talaromyces stipitatus (strain ATCC 10500 / CBS 375.48 / QM 6759 / NRRL 1006)</name>
    <name type="common">Penicillium stipitatum</name>
    <dbReference type="NCBI Taxonomy" id="441959"/>
    <lineage>
        <taxon>Eukaryota</taxon>
        <taxon>Fungi</taxon>
        <taxon>Dikarya</taxon>
        <taxon>Ascomycota</taxon>
        <taxon>Pezizomycotina</taxon>
        <taxon>Eurotiomycetes</taxon>
        <taxon>Eurotiomycetidae</taxon>
        <taxon>Eurotiales</taxon>
        <taxon>Trichocomaceae</taxon>
        <taxon>Talaromyces</taxon>
        <taxon>Talaromyces sect. Talaromyces</taxon>
    </lineage>
</organism>
<sequence length="200" mass="22412">MGGEISASFGHYLRETQGNFVYSEDKHPDQKAQKSRRTASSTMLSDEDPVVQCIAGRATKFVGFMDHDGVESFQLVKYQENERHDPHHDWFFEPRKKPSGQTCNRVASFFLYLGENPIGGETCFHHLYPAPVDADPSKFSNINSDDGLGFAVKPITGNAMFWMNLHANNTGDVRTIHSALPIRAGVKYGINILLKRCYGI</sequence>
<feature type="compositionally biased region" description="Basic and acidic residues" evidence="6">
    <location>
        <begin position="23"/>
        <end position="32"/>
    </location>
</feature>
<dbReference type="GeneID" id="8099075"/>
<dbReference type="InterPro" id="IPR045054">
    <property type="entry name" value="P4HA-like"/>
</dbReference>
<dbReference type="GO" id="GO:0005506">
    <property type="term" value="F:iron ion binding"/>
    <property type="evidence" value="ECO:0007669"/>
    <property type="project" value="InterPro"/>
</dbReference>
<dbReference type="PANTHER" id="PTHR10869">
    <property type="entry name" value="PROLYL 4-HYDROXYLASE ALPHA SUBUNIT"/>
    <property type="match status" value="1"/>
</dbReference>
<dbReference type="OMA" id="DEVDSCE"/>
<dbReference type="GO" id="GO:0005783">
    <property type="term" value="C:endoplasmic reticulum"/>
    <property type="evidence" value="ECO:0007669"/>
    <property type="project" value="TreeGrafter"/>
</dbReference>
<dbReference type="InParanoid" id="B8MCN8"/>
<dbReference type="PhylomeDB" id="B8MCN8"/>
<feature type="domain" description="Prolyl 4-hydroxylase alpha subunit" evidence="7">
    <location>
        <begin position="3"/>
        <end position="195"/>
    </location>
</feature>
<dbReference type="HOGENOM" id="CLU_058132_0_0_1"/>
<dbReference type="GO" id="GO:0031418">
    <property type="term" value="F:L-ascorbic acid binding"/>
    <property type="evidence" value="ECO:0007669"/>
    <property type="project" value="InterPro"/>
</dbReference>
<evidence type="ECO:0000256" key="2">
    <source>
        <dbReference type="ARBA" id="ARBA00022723"/>
    </source>
</evidence>
<dbReference type="Pfam" id="PF13640">
    <property type="entry name" value="2OG-FeII_Oxy_3"/>
    <property type="match status" value="1"/>
</dbReference>
<dbReference type="AlphaFoldDB" id="B8MCN8"/>
<dbReference type="OrthoDB" id="420380at2759"/>
<evidence type="ECO:0000256" key="5">
    <source>
        <dbReference type="ARBA" id="ARBA00023004"/>
    </source>
</evidence>
<evidence type="ECO:0000256" key="3">
    <source>
        <dbReference type="ARBA" id="ARBA00022964"/>
    </source>
</evidence>
<dbReference type="eggNOG" id="KOG1591">
    <property type="taxonomic scope" value="Eukaryota"/>
</dbReference>
<dbReference type="EMBL" id="EQ962655">
    <property type="protein sequence ID" value="EED18940.1"/>
    <property type="molecule type" value="Genomic_DNA"/>
</dbReference>
<dbReference type="Proteomes" id="UP000001745">
    <property type="component" value="Unassembled WGS sequence"/>
</dbReference>
<evidence type="ECO:0000313" key="8">
    <source>
        <dbReference type="EMBL" id="EED18940.1"/>
    </source>
</evidence>
<evidence type="ECO:0000256" key="1">
    <source>
        <dbReference type="ARBA" id="ARBA00001961"/>
    </source>
</evidence>
<proteinExistence type="predicted"/>
<protein>
    <submittedName>
        <fullName evidence="8">Prolyl 4-hydroxylase alpha subunit, putative</fullName>
    </submittedName>
</protein>
<dbReference type="VEuPathDB" id="FungiDB:TSTA_126480"/>
<evidence type="ECO:0000259" key="7">
    <source>
        <dbReference type="SMART" id="SM00702"/>
    </source>
</evidence>
<accession>B8MCN8</accession>
<keyword evidence="3" id="KW-0223">Dioxygenase</keyword>
<dbReference type="RefSeq" id="XP_002482932.1">
    <property type="nucleotide sequence ID" value="XM_002482887.1"/>
</dbReference>
<keyword evidence="2" id="KW-0479">Metal-binding</keyword>
<evidence type="ECO:0000256" key="4">
    <source>
        <dbReference type="ARBA" id="ARBA00023002"/>
    </source>
</evidence>
<dbReference type="Gene3D" id="2.60.120.620">
    <property type="entry name" value="q2cbj1_9rhob like domain"/>
    <property type="match status" value="1"/>
</dbReference>
<dbReference type="GO" id="GO:0004656">
    <property type="term" value="F:procollagen-proline 4-dioxygenase activity"/>
    <property type="evidence" value="ECO:0007669"/>
    <property type="project" value="TreeGrafter"/>
</dbReference>
<feature type="region of interest" description="Disordered" evidence="6">
    <location>
        <begin position="21"/>
        <end position="43"/>
    </location>
</feature>
<dbReference type="InterPro" id="IPR006620">
    <property type="entry name" value="Pro_4_hyd_alph"/>
</dbReference>
<keyword evidence="4" id="KW-0560">Oxidoreductase</keyword>
<dbReference type="SMART" id="SM00702">
    <property type="entry name" value="P4Hc"/>
    <property type="match status" value="1"/>
</dbReference>